<dbReference type="AlphaFoldDB" id="A0A7W3JP04"/>
<comment type="caution">
    <text evidence="2">The sequence shown here is derived from an EMBL/GenBank/DDBJ whole genome shotgun (WGS) entry which is preliminary data.</text>
</comment>
<proteinExistence type="predicted"/>
<organism evidence="2 3">
    <name type="scientific">Microbacterium halimionae</name>
    <dbReference type="NCBI Taxonomy" id="1526413"/>
    <lineage>
        <taxon>Bacteria</taxon>
        <taxon>Bacillati</taxon>
        <taxon>Actinomycetota</taxon>
        <taxon>Actinomycetes</taxon>
        <taxon>Micrococcales</taxon>
        <taxon>Microbacteriaceae</taxon>
        <taxon>Microbacterium</taxon>
    </lineage>
</organism>
<accession>A0A7W3JP04</accession>
<sequence length="62" mass="6908">MLTTNKGKQVRQMFGSKFSDAGWKTVRSALDSWGRTLRLSVIVLTMSAPPTAALWLIAGRWL</sequence>
<protein>
    <submittedName>
        <fullName evidence="2">Uncharacterized protein</fullName>
    </submittedName>
</protein>
<feature type="transmembrane region" description="Helical" evidence="1">
    <location>
        <begin position="37"/>
        <end position="58"/>
    </location>
</feature>
<gene>
    <name evidence="2" type="ORF">FHX48_001450</name>
</gene>
<keyword evidence="3" id="KW-1185">Reference proteome</keyword>
<keyword evidence="1" id="KW-0472">Membrane</keyword>
<keyword evidence="1" id="KW-0812">Transmembrane</keyword>
<name>A0A7W3JP04_9MICO</name>
<evidence type="ECO:0000313" key="3">
    <source>
        <dbReference type="Proteomes" id="UP000526083"/>
    </source>
</evidence>
<dbReference type="EMBL" id="JACGWY010000002">
    <property type="protein sequence ID" value="MBA8816377.1"/>
    <property type="molecule type" value="Genomic_DNA"/>
</dbReference>
<keyword evidence="1" id="KW-1133">Transmembrane helix</keyword>
<dbReference type="Proteomes" id="UP000526083">
    <property type="component" value="Unassembled WGS sequence"/>
</dbReference>
<evidence type="ECO:0000313" key="2">
    <source>
        <dbReference type="EMBL" id="MBA8816377.1"/>
    </source>
</evidence>
<evidence type="ECO:0000256" key="1">
    <source>
        <dbReference type="SAM" id="Phobius"/>
    </source>
</evidence>
<reference evidence="2 3" key="1">
    <citation type="submission" date="2020-07" db="EMBL/GenBank/DDBJ databases">
        <title>Sequencing the genomes of 1000 actinobacteria strains.</title>
        <authorList>
            <person name="Klenk H.-P."/>
        </authorList>
    </citation>
    <scope>NUCLEOTIDE SEQUENCE [LARGE SCALE GENOMIC DNA]</scope>
    <source>
        <strain evidence="2 3">DSM 27576</strain>
    </source>
</reference>